<dbReference type="Proteomes" id="UP000028545">
    <property type="component" value="Unassembled WGS sequence"/>
</dbReference>
<dbReference type="SMART" id="SM00025">
    <property type="entry name" value="Pumilio"/>
    <property type="match status" value="4"/>
</dbReference>
<evidence type="ECO:0000256" key="1">
    <source>
        <dbReference type="ARBA" id="ARBA00022737"/>
    </source>
</evidence>
<dbReference type="SUPFAM" id="SSF48371">
    <property type="entry name" value="ARM repeat"/>
    <property type="match status" value="1"/>
</dbReference>
<evidence type="ECO:0000313" key="6">
    <source>
        <dbReference type="EMBL" id="KEZ44512.1"/>
    </source>
</evidence>
<dbReference type="Gene3D" id="1.25.10.10">
    <property type="entry name" value="Leucine-rich Repeat Variant"/>
    <property type="match status" value="1"/>
</dbReference>
<keyword evidence="7" id="KW-1185">Reference proteome</keyword>
<evidence type="ECO:0000256" key="4">
    <source>
        <dbReference type="SAM" id="MobiDB-lite"/>
    </source>
</evidence>
<dbReference type="OMA" id="YGPEFSI"/>
<sequence>MGVKSTAAGAKRKASGGRAGPAASPKKARIQEDRMDLDSNSDSDSVSDSDSDMESSSDSEDGGVKLNSTGPKFGGQKANGKPAYKTPTMLKNAEKKKEDAKTSREIHAEQRQLMKERKAAKPLADELQRTKKIWERLRRKSHVPAEERKKLIEELYTIITGRMKDFVLKHDAVRAVQTAVKYATVEQKKMIAKELRGAYSQLAESRYAKFLIGKLMVQSDAEVKDMIISEFYGRVRRLINHPEASWILDDIYRVAATKDQKAMLLREWYGPEFALLQTSSTSPTGDLAKILEEQPAKRGPIMKYLWDMINSLVQKKMTGFTMLHDAMYQYFRNVTVGSEEYNEFFEMVKGDEEGDLLKNMAFTRCGAHLVSLMLANGTAKDRKQLLKTYKDTISMMSGDPYAHIVILTAYDVIDDTKMTAKAIFPELFGESDEQAAESLMAASSNPNARATTLYLLEGASKSVFPGTLQDDLEILNEVHEIRKTTSKKDGDMRTKELVVAMSPQLLKGVALAAPTLVHDSFGCQLMAEIMFSAVGDKTAALEAIAANAAGNPGEANASIDDTASELQPHISRTPHGGRLLKSLIAGGKYDKASGTVKKVDPPLNFANVLYPLIKDHIVSWATGPSSFVVVNMLEAEDFEEKKELKSTLKKNTSALEKAAAGSEEPKKKKADKKDKGAGNKKKGPAAPPKSGGNQGSKLLLEKLR</sequence>
<feature type="compositionally biased region" description="Acidic residues" evidence="4">
    <location>
        <begin position="39"/>
        <end position="61"/>
    </location>
</feature>
<dbReference type="InterPro" id="IPR040059">
    <property type="entry name" value="PUM3"/>
</dbReference>
<dbReference type="GO" id="GO:0003729">
    <property type="term" value="F:mRNA binding"/>
    <property type="evidence" value="ECO:0007669"/>
    <property type="project" value="TreeGrafter"/>
</dbReference>
<dbReference type="PANTHER" id="PTHR13389:SF0">
    <property type="entry name" value="PUMILIO HOMOLOG 3"/>
    <property type="match status" value="1"/>
</dbReference>
<dbReference type="InterPro" id="IPR012959">
    <property type="entry name" value="CPL_dom"/>
</dbReference>
<evidence type="ECO:0000313" key="7">
    <source>
        <dbReference type="Proteomes" id="UP000028545"/>
    </source>
</evidence>
<keyword evidence="1" id="KW-0677">Repeat</keyword>
<dbReference type="InterPro" id="IPR033133">
    <property type="entry name" value="PUM-HD"/>
</dbReference>
<feature type="domain" description="PUM-HD" evidence="5">
    <location>
        <begin position="91"/>
        <end position="463"/>
    </location>
</feature>
<dbReference type="HOGENOM" id="CLU_013994_1_0_1"/>
<feature type="compositionally biased region" description="Basic and acidic residues" evidence="4">
    <location>
        <begin position="663"/>
        <end position="677"/>
    </location>
</feature>
<dbReference type="GO" id="GO:0006417">
    <property type="term" value="P:regulation of translation"/>
    <property type="evidence" value="ECO:0007669"/>
    <property type="project" value="TreeGrafter"/>
</dbReference>
<dbReference type="PANTHER" id="PTHR13389">
    <property type="entry name" value="PUMILIO HOMOLOG 3"/>
    <property type="match status" value="1"/>
</dbReference>
<dbReference type="EMBL" id="JOWA01000088">
    <property type="protein sequence ID" value="KEZ44512.1"/>
    <property type="molecule type" value="Genomic_DNA"/>
</dbReference>
<dbReference type="Pfam" id="PF08144">
    <property type="entry name" value="CPL"/>
    <property type="match status" value="1"/>
</dbReference>
<dbReference type="AlphaFoldDB" id="A0A084GB00"/>
<dbReference type="GO" id="GO:0005730">
    <property type="term" value="C:nucleolus"/>
    <property type="evidence" value="ECO:0007669"/>
    <property type="project" value="TreeGrafter"/>
</dbReference>
<proteinExistence type="predicted"/>
<comment type="function">
    <text evidence="3">RNA-binding nucleolar protein required for pre-rRNA processing. Involved in production of 18S rRNA and assembly of small ribosomal subunit.</text>
</comment>
<keyword evidence="2" id="KW-0694">RNA-binding</keyword>
<organism evidence="6 7">
    <name type="scientific">Pseudallescheria apiosperma</name>
    <name type="common">Scedosporium apiospermum</name>
    <dbReference type="NCBI Taxonomy" id="563466"/>
    <lineage>
        <taxon>Eukaryota</taxon>
        <taxon>Fungi</taxon>
        <taxon>Dikarya</taxon>
        <taxon>Ascomycota</taxon>
        <taxon>Pezizomycotina</taxon>
        <taxon>Sordariomycetes</taxon>
        <taxon>Hypocreomycetidae</taxon>
        <taxon>Microascales</taxon>
        <taxon>Microascaceae</taxon>
        <taxon>Scedosporium</taxon>
    </lineage>
</organism>
<comment type="caution">
    <text evidence="6">The sequence shown here is derived from an EMBL/GenBank/DDBJ whole genome shotgun (WGS) entry which is preliminary data.</text>
</comment>
<gene>
    <name evidence="6" type="ORF">SAPIO_CDS3530</name>
</gene>
<feature type="region of interest" description="Disordered" evidence="4">
    <location>
        <begin position="644"/>
        <end position="704"/>
    </location>
</feature>
<dbReference type="GeneID" id="27722602"/>
<dbReference type="OrthoDB" id="497380at2759"/>
<feature type="region of interest" description="Disordered" evidence="4">
    <location>
        <begin position="1"/>
        <end position="108"/>
    </location>
</feature>
<dbReference type="RefSeq" id="XP_016644311.1">
    <property type="nucleotide sequence ID" value="XM_016786305.1"/>
</dbReference>
<feature type="compositionally biased region" description="Basic and acidic residues" evidence="4">
    <location>
        <begin position="92"/>
        <end position="108"/>
    </location>
</feature>
<dbReference type="InterPro" id="IPR011989">
    <property type="entry name" value="ARM-like"/>
</dbReference>
<dbReference type="InterPro" id="IPR016024">
    <property type="entry name" value="ARM-type_fold"/>
</dbReference>
<dbReference type="VEuPathDB" id="FungiDB:SAPIO_CDS3530"/>
<dbReference type="KEGG" id="sapo:SAPIO_CDS3530"/>
<name>A0A084GB00_PSEDA</name>
<dbReference type="InterPro" id="IPR001313">
    <property type="entry name" value="Pumilio_RNA-bd_rpt"/>
</dbReference>
<reference evidence="6 7" key="1">
    <citation type="journal article" date="2014" name="Genome Announc.">
        <title>Draft genome sequence of the pathogenic fungus Scedosporium apiospermum.</title>
        <authorList>
            <person name="Vandeputte P."/>
            <person name="Ghamrawi S."/>
            <person name="Rechenmann M."/>
            <person name="Iltis A."/>
            <person name="Giraud S."/>
            <person name="Fleury M."/>
            <person name="Thornton C."/>
            <person name="Delhaes L."/>
            <person name="Meyer W."/>
            <person name="Papon N."/>
            <person name="Bouchara J.P."/>
        </authorList>
    </citation>
    <scope>NUCLEOTIDE SEQUENCE [LARGE SCALE GENOMIC DNA]</scope>
    <source>
        <strain evidence="6 7">IHEM 14462</strain>
    </source>
</reference>
<evidence type="ECO:0000259" key="5">
    <source>
        <dbReference type="PROSITE" id="PS50303"/>
    </source>
</evidence>
<evidence type="ECO:0000256" key="2">
    <source>
        <dbReference type="ARBA" id="ARBA00022884"/>
    </source>
</evidence>
<protein>
    <submittedName>
        <fullName evidence="6">CPL domain-containing protein</fullName>
    </submittedName>
</protein>
<evidence type="ECO:0000256" key="3">
    <source>
        <dbReference type="ARBA" id="ARBA00024893"/>
    </source>
</evidence>
<accession>A0A084GB00</accession>
<dbReference type="PROSITE" id="PS50303">
    <property type="entry name" value="PUM_HD"/>
    <property type="match status" value="1"/>
</dbReference>